<proteinExistence type="inferred from homology"/>
<dbReference type="OrthoDB" id="361383at2759"/>
<feature type="domain" description="Large ribosomal subunit protein uL15/eL18" evidence="5">
    <location>
        <begin position="117"/>
        <end position="194"/>
    </location>
</feature>
<dbReference type="EMBL" id="MU003775">
    <property type="protein sequence ID" value="KAF2723645.1"/>
    <property type="molecule type" value="Genomic_DNA"/>
</dbReference>
<dbReference type="NCBIfam" id="TIGR01071">
    <property type="entry name" value="rplO_bact"/>
    <property type="match status" value="1"/>
</dbReference>
<evidence type="ECO:0000313" key="7">
    <source>
        <dbReference type="Proteomes" id="UP000799441"/>
    </source>
</evidence>
<dbReference type="PANTHER" id="PTHR12934:SF11">
    <property type="entry name" value="LARGE RIBOSOMAL SUBUNIT PROTEIN UL15M"/>
    <property type="match status" value="1"/>
</dbReference>
<dbReference type="InterPro" id="IPR005749">
    <property type="entry name" value="Ribosomal_uL15_bac-type"/>
</dbReference>
<dbReference type="AlphaFoldDB" id="A0A9P4UT14"/>
<evidence type="ECO:0000259" key="5">
    <source>
        <dbReference type="Pfam" id="PF00828"/>
    </source>
</evidence>
<dbReference type="HAMAP" id="MF_01341">
    <property type="entry name" value="Ribosomal_uL15"/>
    <property type="match status" value="1"/>
</dbReference>
<feature type="region of interest" description="Disordered" evidence="4">
    <location>
        <begin position="45"/>
        <end position="94"/>
    </location>
</feature>
<evidence type="ECO:0000256" key="1">
    <source>
        <dbReference type="ARBA" id="ARBA00007320"/>
    </source>
</evidence>
<keyword evidence="3" id="KW-0687">Ribonucleoprotein</keyword>
<organism evidence="6 7">
    <name type="scientific">Polychaeton citri CBS 116435</name>
    <dbReference type="NCBI Taxonomy" id="1314669"/>
    <lineage>
        <taxon>Eukaryota</taxon>
        <taxon>Fungi</taxon>
        <taxon>Dikarya</taxon>
        <taxon>Ascomycota</taxon>
        <taxon>Pezizomycotina</taxon>
        <taxon>Dothideomycetes</taxon>
        <taxon>Dothideomycetidae</taxon>
        <taxon>Capnodiales</taxon>
        <taxon>Capnodiaceae</taxon>
        <taxon>Polychaeton</taxon>
    </lineage>
</organism>
<sequence>MPPRLQLLSRAATVTTTAVRPAYQPVASFLYPPLSSLQQQRPASILSSLSDNRGAYNKRIRRGRGPSSGKGKTSGRGHKGQKQHGKVPAGFNGGQTPEHVVHGERGFDNAFSVEMSPINLNKIQYWISTGRLDATKPITLRELSKSRCLHGVARDGVKLLARGKEELTTPINIVVSRASAEAIKAVESVGGTVTTRFYTPFAIEKVLKGEMDPINSIQSRIALSPTTNEGAVTTADAFADGAVKYRYRLPDPSNRKDIEYYRDSVHRGYLSHLVEEGHGPSLFFKSPAMRRTRTIKNGASKGGKAASRAENRIW</sequence>
<dbReference type="Proteomes" id="UP000799441">
    <property type="component" value="Unassembled WGS sequence"/>
</dbReference>
<dbReference type="SUPFAM" id="SSF52080">
    <property type="entry name" value="Ribosomal proteins L15p and L18e"/>
    <property type="match status" value="1"/>
</dbReference>
<dbReference type="Pfam" id="PF00828">
    <property type="entry name" value="Ribosomal_L27A"/>
    <property type="match status" value="1"/>
</dbReference>
<dbReference type="InterPro" id="IPR036227">
    <property type="entry name" value="Ribosomal_uL15/eL18_sf"/>
</dbReference>
<dbReference type="GO" id="GO:0005762">
    <property type="term" value="C:mitochondrial large ribosomal subunit"/>
    <property type="evidence" value="ECO:0007669"/>
    <property type="project" value="TreeGrafter"/>
</dbReference>
<dbReference type="Gene3D" id="3.100.10.10">
    <property type="match status" value="1"/>
</dbReference>
<comment type="similarity">
    <text evidence="1">Belongs to the universal ribosomal protein uL15 family.</text>
</comment>
<dbReference type="FunFam" id="3.100.10.10:FF:000011">
    <property type="entry name" value="50S ribosomal subunit protein L15"/>
    <property type="match status" value="1"/>
</dbReference>
<keyword evidence="2 6" id="KW-0689">Ribosomal protein</keyword>
<name>A0A9P4UT14_9PEZI</name>
<protein>
    <submittedName>
        <fullName evidence="6">Ribosomal protein L15</fullName>
    </submittedName>
</protein>
<comment type="caution">
    <text evidence="6">The sequence shown here is derived from an EMBL/GenBank/DDBJ whole genome shotgun (WGS) entry which is preliminary data.</text>
</comment>
<dbReference type="InterPro" id="IPR021131">
    <property type="entry name" value="Ribosomal_uL15/eL18"/>
</dbReference>
<evidence type="ECO:0000313" key="6">
    <source>
        <dbReference type="EMBL" id="KAF2723645.1"/>
    </source>
</evidence>
<reference evidence="6" key="1">
    <citation type="journal article" date="2020" name="Stud. Mycol.">
        <title>101 Dothideomycetes genomes: a test case for predicting lifestyles and emergence of pathogens.</title>
        <authorList>
            <person name="Haridas S."/>
            <person name="Albert R."/>
            <person name="Binder M."/>
            <person name="Bloem J."/>
            <person name="Labutti K."/>
            <person name="Salamov A."/>
            <person name="Andreopoulos B."/>
            <person name="Baker S."/>
            <person name="Barry K."/>
            <person name="Bills G."/>
            <person name="Bluhm B."/>
            <person name="Cannon C."/>
            <person name="Castanera R."/>
            <person name="Culley D."/>
            <person name="Daum C."/>
            <person name="Ezra D."/>
            <person name="Gonzalez J."/>
            <person name="Henrissat B."/>
            <person name="Kuo A."/>
            <person name="Liang C."/>
            <person name="Lipzen A."/>
            <person name="Lutzoni F."/>
            <person name="Magnuson J."/>
            <person name="Mondo S."/>
            <person name="Nolan M."/>
            <person name="Ohm R."/>
            <person name="Pangilinan J."/>
            <person name="Park H.-J."/>
            <person name="Ramirez L."/>
            <person name="Alfaro M."/>
            <person name="Sun H."/>
            <person name="Tritt A."/>
            <person name="Yoshinaga Y."/>
            <person name="Zwiers L.-H."/>
            <person name="Turgeon B."/>
            <person name="Goodwin S."/>
            <person name="Spatafora J."/>
            <person name="Crous P."/>
            <person name="Grigoriev I."/>
        </authorList>
    </citation>
    <scope>NUCLEOTIDE SEQUENCE</scope>
    <source>
        <strain evidence="6">CBS 116435</strain>
    </source>
</reference>
<gene>
    <name evidence="6" type="ORF">K431DRAFT_219263</name>
</gene>
<feature type="compositionally biased region" description="Basic residues" evidence="4">
    <location>
        <begin position="73"/>
        <end position="85"/>
    </location>
</feature>
<dbReference type="GO" id="GO:0003735">
    <property type="term" value="F:structural constituent of ribosome"/>
    <property type="evidence" value="ECO:0007669"/>
    <property type="project" value="InterPro"/>
</dbReference>
<evidence type="ECO:0000256" key="2">
    <source>
        <dbReference type="ARBA" id="ARBA00022980"/>
    </source>
</evidence>
<dbReference type="InterPro" id="IPR030878">
    <property type="entry name" value="Ribosomal_uL15"/>
</dbReference>
<accession>A0A9P4UT14</accession>
<evidence type="ECO:0000256" key="3">
    <source>
        <dbReference type="ARBA" id="ARBA00023274"/>
    </source>
</evidence>
<evidence type="ECO:0000256" key="4">
    <source>
        <dbReference type="SAM" id="MobiDB-lite"/>
    </source>
</evidence>
<dbReference type="PANTHER" id="PTHR12934">
    <property type="entry name" value="50S RIBOSOMAL PROTEIN L15"/>
    <property type="match status" value="1"/>
</dbReference>
<dbReference type="GO" id="GO:0006412">
    <property type="term" value="P:translation"/>
    <property type="evidence" value="ECO:0007669"/>
    <property type="project" value="InterPro"/>
</dbReference>
<keyword evidence="7" id="KW-1185">Reference proteome</keyword>